<name>A0ABP9LS08_9ACTN</name>
<organism evidence="1 2">
    <name type="scientific">Streptomyces similanensis</name>
    <dbReference type="NCBI Taxonomy" id="1274988"/>
    <lineage>
        <taxon>Bacteria</taxon>
        <taxon>Bacillati</taxon>
        <taxon>Actinomycetota</taxon>
        <taxon>Actinomycetes</taxon>
        <taxon>Kitasatosporales</taxon>
        <taxon>Streptomycetaceae</taxon>
        <taxon>Streptomyces</taxon>
    </lineage>
</organism>
<keyword evidence="2" id="KW-1185">Reference proteome</keyword>
<evidence type="ECO:0000313" key="2">
    <source>
        <dbReference type="Proteomes" id="UP001500124"/>
    </source>
</evidence>
<comment type="caution">
    <text evidence="1">The sequence shown here is derived from an EMBL/GenBank/DDBJ whole genome shotgun (WGS) entry which is preliminary data.</text>
</comment>
<accession>A0ABP9LS08</accession>
<reference evidence="2" key="1">
    <citation type="journal article" date="2019" name="Int. J. Syst. Evol. Microbiol.">
        <title>The Global Catalogue of Microorganisms (GCM) 10K type strain sequencing project: providing services to taxonomists for standard genome sequencing and annotation.</title>
        <authorList>
            <consortium name="The Broad Institute Genomics Platform"/>
            <consortium name="The Broad Institute Genome Sequencing Center for Infectious Disease"/>
            <person name="Wu L."/>
            <person name="Ma J."/>
        </authorList>
    </citation>
    <scope>NUCLEOTIDE SEQUENCE [LARGE SCALE GENOMIC DNA]</scope>
    <source>
        <strain evidence="2">JCM 18410</strain>
    </source>
</reference>
<sequence length="63" mass="6702">MPPHPPPLRADAVPDHVAADGSTHTRIITAPAGAEAASPPKAFRFTLLGAVAVTREPRDIRRR</sequence>
<proteinExistence type="predicted"/>
<dbReference type="Proteomes" id="UP001500124">
    <property type="component" value="Unassembled WGS sequence"/>
</dbReference>
<protein>
    <submittedName>
        <fullName evidence="1">Uncharacterized protein</fullName>
    </submittedName>
</protein>
<gene>
    <name evidence="1" type="ORF">GCM10023336_77440</name>
</gene>
<evidence type="ECO:0000313" key="1">
    <source>
        <dbReference type="EMBL" id="GAA5082544.1"/>
    </source>
</evidence>
<dbReference type="EMBL" id="BAABKC010000149">
    <property type="protein sequence ID" value="GAA5082544.1"/>
    <property type="molecule type" value="Genomic_DNA"/>
</dbReference>